<evidence type="ECO:0000313" key="7">
    <source>
        <dbReference type="EMBL" id="MCY4728431.1"/>
    </source>
</evidence>
<feature type="transmembrane region" description="Helical" evidence="5">
    <location>
        <begin position="38"/>
        <end position="56"/>
    </location>
</feature>
<evidence type="ECO:0000256" key="4">
    <source>
        <dbReference type="SAM" id="MobiDB-lite"/>
    </source>
</evidence>
<dbReference type="PANTHER" id="PTHR24421">
    <property type="entry name" value="NITRATE/NITRITE SENSOR PROTEIN NARX-RELATED"/>
    <property type="match status" value="1"/>
</dbReference>
<dbReference type="RefSeq" id="WP_268113427.1">
    <property type="nucleotide sequence ID" value="NZ_JAPPUX010000005.1"/>
</dbReference>
<dbReference type="CDD" id="cd16917">
    <property type="entry name" value="HATPase_UhpB-NarQ-NarX-like"/>
    <property type="match status" value="1"/>
</dbReference>
<dbReference type="Proteomes" id="UP001074726">
    <property type="component" value="Unassembled WGS sequence"/>
</dbReference>
<comment type="caution">
    <text evidence="7">The sequence shown here is derived from an EMBL/GenBank/DDBJ whole genome shotgun (WGS) entry which is preliminary data.</text>
</comment>
<gene>
    <name evidence="7" type="ORF">NYO98_19270</name>
</gene>
<feature type="transmembrane region" description="Helical" evidence="5">
    <location>
        <begin position="68"/>
        <end position="86"/>
    </location>
</feature>
<dbReference type="EMBL" id="JAPPUX010000005">
    <property type="protein sequence ID" value="MCY4728431.1"/>
    <property type="molecule type" value="Genomic_DNA"/>
</dbReference>
<dbReference type="Gene3D" id="1.20.5.1930">
    <property type="match status" value="1"/>
</dbReference>
<feature type="domain" description="Signal transduction histidine kinase subgroup 3 dimerisation and phosphoacceptor" evidence="6">
    <location>
        <begin position="194"/>
        <end position="259"/>
    </location>
</feature>
<dbReference type="InterPro" id="IPR050482">
    <property type="entry name" value="Sensor_HK_TwoCompSys"/>
</dbReference>
<keyword evidence="5" id="KW-1133">Transmembrane helix</keyword>
<accession>A0ABT4CI12</accession>
<keyword evidence="5" id="KW-0472">Membrane</keyword>
<evidence type="ECO:0000256" key="3">
    <source>
        <dbReference type="ARBA" id="ARBA00023012"/>
    </source>
</evidence>
<protein>
    <submittedName>
        <fullName evidence="7">Sensor histidine kinase</fullName>
    </submittedName>
</protein>
<evidence type="ECO:0000313" key="8">
    <source>
        <dbReference type="Proteomes" id="UP001074726"/>
    </source>
</evidence>
<evidence type="ECO:0000256" key="5">
    <source>
        <dbReference type="SAM" id="Phobius"/>
    </source>
</evidence>
<name>A0ABT4CI12_9ACTN</name>
<evidence type="ECO:0000256" key="1">
    <source>
        <dbReference type="ARBA" id="ARBA00022679"/>
    </source>
</evidence>
<feature type="region of interest" description="Disordered" evidence="4">
    <location>
        <begin position="1"/>
        <end position="28"/>
    </location>
</feature>
<proteinExistence type="predicted"/>
<sequence length="372" mass="39134">MDGDLRAGGAVGRTPEPGAHVTAAGGRQPLPDNPWEKWGWAFAAIWLVFLAFPVIAVADSDAGAPAKVLALLCIAGFAVANVLGYSSRLSPWWALGAMLVLALATVPMIGIGVISFTPYLAILSALELPAPWWKWAVGVWAAFPLLSLLDVDGFPTFFFLMLWPVMIGGVMLRLFGEREYLANAALREHAVVIERERVARDVHDVLGHSLTALSVKAELAARLIDIDPARAKEELESIQATARQALAEVRATVGGLRAGNLEAELAAAPRVLADAGITTRVEGSVADTDPRHRALLAWVLRESVTNVVRHARARSVVIALGPGGIVVTDDGTGCDGAEGNGLRGMRERVAGAGGTLSVGPAAPGTRVEVVLP</sequence>
<evidence type="ECO:0000256" key="2">
    <source>
        <dbReference type="ARBA" id="ARBA00022777"/>
    </source>
</evidence>
<keyword evidence="3" id="KW-0902">Two-component regulatory system</keyword>
<feature type="transmembrane region" description="Helical" evidence="5">
    <location>
        <begin position="157"/>
        <end position="175"/>
    </location>
</feature>
<dbReference type="InterPro" id="IPR036890">
    <property type="entry name" value="HATPase_C_sf"/>
</dbReference>
<organism evidence="7 8">
    <name type="scientific">Nocardioides pini</name>
    <dbReference type="NCBI Taxonomy" id="2975053"/>
    <lineage>
        <taxon>Bacteria</taxon>
        <taxon>Bacillati</taxon>
        <taxon>Actinomycetota</taxon>
        <taxon>Actinomycetes</taxon>
        <taxon>Propionibacteriales</taxon>
        <taxon>Nocardioidaceae</taxon>
        <taxon>Nocardioides</taxon>
    </lineage>
</organism>
<evidence type="ECO:0000259" key="6">
    <source>
        <dbReference type="Pfam" id="PF07730"/>
    </source>
</evidence>
<reference evidence="7" key="1">
    <citation type="submission" date="2022-08" db="EMBL/GenBank/DDBJ databases">
        <title>Genome sequencing of Nocardioides sp. STR2.</title>
        <authorList>
            <person name="So Y."/>
        </authorList>
    </citation>
    <scope>NUCLEOTIDE SEQUENCE</scope>
    <source>
        <strain evidence="7">STR2</strain>
    </source>
</reference>
<keyword evidence="1" id="KW-0808">Transferase</keyword>
<keyword evidence="5" id="KW-0812">Transmembrane</keyword>
<keyword evidence="2 7" id="KW-0418">Kinase</keyword>
<feature type="transmembrane region" description="Helical" evidence="5">
    <location>
        <begin position="92"/>
        <end position="120"/>
    </location>
</feature>
<dbReference type="PANTHER" id="PTHR24421:SF63">
    <property type="entry name" value="SENSOR HISTIDINE KINASE DESK"/>
    <property type="match status" value="1"/>
</dbReference>
<keyword evidence="8" id="KW-1185">Reference proteome</keyword>
<dbReference type="Gene3D" id="3.30.565.10">
    <property type="entry name" value="Histidine kinase-like ATPase, C-terminal domain"/>
    <property type="match status" value="1"/>
</dbReference>
<dbReference type="SUPFAM" id="SSF55874">
    <property type="entry name" value="ATPase domain of HSP90 chaperone/DNA topoisomerase II/histidine kinase"/>
    <property type="match status" value="1"/>
</dbReference>
<dbReference type="InterPro" id="IPR011712">
    <property type="entry name" value="Sig_transdc_His_kin_sub3_dim/P"/>
</dbReference>
<dbReference type="GO" id="GO:0016301">
    <property type="term" value="F:kinase activity"/>
    <property type="evidence" value="ECO:0007669"/>
    <property type="project" value="UniProtKB-KW"/>
</dbReference>
<dbReference type="Pfam" id="PF07730">
    <property type="entry name" value="HisKA_3"/>
    <property type="match status" value="1"/>
</dbReference>